<keyword evidence="3" id="KW-1185">Reference proteome</keyword>
<evidence type="ECO:0000256" key="1">
    <source>
        <dbReference type="SAM" id="SignalP"/>
    </source>
</evidence>
<comment type="caution">
    <text evidence="2">The sequence shown here is derived from an EMBL/GenBank/DDBJ whole genome shotgun (WGS) entry which is preliminary data.</text>
</comment>
<keyword evidence="1" id="KW-0732">Signal</keyword>
<gene>
    <name evidence="2" type="ORF">GXW71_26810</name>
</gene>
<dbReference type="Proteomes" id="UP001196870">
    <property type="component" value="Unassembled WGS sequence"/>
</dbReference>
<dbReference type="RefSeq" id="WP_211855769.1">
    <property type="nucleotide sequence ID" value="NZ_JAAGBB010000045.1"/>
</dbReference>
<accession>A0ABS5F786</accession>
<feature type="chain" id="PRO_5045639112" description="Lipoprotein" evidence="1">
    <location>
        <begin position="22"/>
        <end position="127"/>
    </location>
</feature>
<proteinExistence type="predicted"/>
<evidence type="ECO:0000313" key="2">
    <source>
        <dbReference type="EMBL" id="MBR0667995.1"/>
    </source>
</evidence>
<evidence type="ECO:0008006" key="4">
    <source>
        <dbReference type="Google" id="ProtNLM"/>
    </source>
</evidence>
<feature type="signal peptide" evidence="1">
    <location>
        <begin position="1"/>
        <end position="21"/>
    </location>
</feature>
<dbReference type="EMBL" id="JAAGBB010000045">
    <property type="protein sequence ID" value="MBR0667995.1"/>
    <property type="molecule type" value="Genomic_DNA"/>
</dbReference>
<dbReference type="PROSITE" id="PS51257">
    <property type="entry name" value="PROKAR_LIPOPROTEIN"/>
    <property type="match status" value="1"/>
</dbReference>
<organism evidence="2 3">
    <name type="scientific">Plastoroseomonas hellenica</name>
    <dbReference type="NCBI Taxonomy" id="2687306"/>
    <lineage>
        <taxon>Bacteria</taxon>
        <taxon>Pseudomonadati</taxon>
        <taxon>Pseudomonadota</taxon>
        <taxon>Alphaproteobacteria</taxon>
        <taxon>Acetobacterales</taxon>
        <taxon>Acetobacteraceae</taxon>
        <taxon>Plastoroseomonas</taxon>
    </lineage>
</organism>
<sequence>MHRRHFLRAAIAPTLLAPVLAACRQAPLVAVSGAEFIGSATEIQRSEQIRRAGIGLGWTMQEVRPGLVRGTLNLRSHQAVVDIAYDLRRFTIAYVDSTNLNRSGEMIHPNYNSWVQRLQNAIVAQST</sequence>
<protein>
    <recommendedName>
        <fullName evidence="4">Lipoprotein</fullName>
    </recommendedName>
</protein>
<evidence type="ECO:0000313" key="3">
    <source>
        <dbReference type="Proteomes" id="UP001196870"/>
    </source>
</evidence>
<reference evidence="3" key="1">
    <citation type="journal article" date="2021" name="Syst. Appl. Microbiol.">
        <title>Roseomonas hellenica sp. nov., isolated from roots of wild-growing Alkanna tinctoria.</title>
        <authorList>
            <person name="Rat A."/>
            <person name="Naranjo H.D."/>
            <person name="Lebbe L."/>
            <person name="Cnockaert M."/>
            <person name="Krigas N."/>
            <person name="Grigoriadou K."/>
            <person name="Maloupa E."/>
            <person name="Willems A."/>
        </authorList>
    </citation>
    <scope>NUCLEOTIDE SEQUENCE [LARGE SCALE GENOMIC DNA]</scope>
    <source>
        <strain evidence="3">LMG 31523</strain>
    </source>
</reference>
<name>A0ABS5F786_9PROT</name>